<protein>
    <submittedName>
        <fullName evidence="1">Uncharacterized protein</fullName>
    </submittedName>
</protein>
<dbReference type="RefSeq" id="WP_183447120.1">
    <property type="nucleotide sequence ID" value="NZ_JACHWB010000001.1"/>
</dbReference>
<evidence type="ECO:0000313" key="1">
    <source>
        <dbReference type="EMBL" id="MBB3017648.1"/>
    </source>
</evidence>
<accession>A0A7W4YW49</accession>
<organism evidence="1 2">
    <name type="scientific">Microvirga lupini</name>
    <dbReference type="NCBI Taxonomy" id="420324"/>
    <lineage>
        <taxon>Bacteria</taxon>
        <taxon>Pseudomonadati</taxon>
        <taxon>Pseudomonadota</taxon>
        <taxon>Alphaproteobacteria</taxon>
        <taxon>Hyphomicrobiales</taxon>
        <taxon>Methylobacteriaceae</taxon>
        <taxon>Microvirga</taxon>
    </lineage>
</organism>
<comment type="caution">
    <text evidence="1">The sequence shown here is derived from an EMBL/GenBank/DDBJ whole genome shotgun (WGS) entry which is preliminary data.</text>
</comment>
<name>A0A7W4YW49_9HYPH</name>
<dbReference type="EMBL" id="JACHWB010000001">
    <property type="protein sequence ID" value="MBB3017648.1"/>
    <property type="molecule type" value="Genomic_DNA"/>
</dbReference>
<reference evidence="1 2" key="1">
    <citation type="submission" date="2020-08" db="EMBL/GenBank/DDBJ databases">
        <title>The Agave Microbiome: Exploring the role of microbial communities in plant adaptations to desert environments.</title>
        <authorList>
            <person name="Partida-Martinez L.P."/>
        </authorList>
    </citation>
    <scope>NUCLEOTIDE SEQUENCE [LARGE SCALE GENOMIC DNA]</scope>
    <source>
        <strain evidence="1 2">AT3.9</strain>
    </source>
</reference>
<keyword evidence="2" id="KW-1185">Reference proteome</keyword>
<proteinExistence type="predicted"/>
<gene>
    <name evidence="1" type="ORF">FHR70_000688</name>
</gene>
<sequence length="57" mass="6626">MNENYTHTELVELAAIQKRAEKRLRKSVRKLIRADLQRRAITGEPSQFKRAAYGAQL</sequence>
<dbReference type="AlphaFoldDB" id="A0A7W4YW49"/>
<dbReference type="Proteomes" id="UP000532010">
    <property type="component" value="Unassembled WGS sequence"/>
</dbReference>
<evidence type="ECO:0000313" key="2">
    <source>
        <dbReference type="Proteomes" id="UP000532010"/>
    </source>
</evidence>